<protein>
    <submittedName>
        <fullName evidence="2">Uncharacterized protein</fullName>
    </submittedName>
</protein>
<keyword evidence="1" id="KW-0732">Signal</keyword>
<organism evidence="2 3">
    <name type="scientific">Centaurea solstitialis</name>
    <name type="common">yellow star-thistle</name>
    <dbReference type="NCBI Taxonomy" id="347529"/>
    <lineage>
        <taxon>Eukaryota</taxon>
        <taxon>Viridiplantae</taxon>
        <taxon>Streptophyta</taxon>
        <taxon>Embryophyta</taxon>
        <taxon>Tracheophyta</taxon>
        <taxon>Spermatophyta</taxon>
        <taxon>Magnoliopsida</taxon>
        <taxon>eudicotyledons</taxon>
        <taxon>Gunneridae</taxon>
        <taxon>Pentapetalae</taxon>
        <taxon>asterids</taxon>
        <taxon>campanulids</taxon>
        <taxon>Asterales</taxon>
        <taxon>Asteraceae</taxon>
        <taxon>Carduoideae</taxon>
        <taxon>Cardueae</taxon>
        <taxon>Centaureinae</taxon>
        <taxon>Centaurea</taxon>
    </lineage>
</organism>
<dbReference type="Proteomes" id="UP001172457">
    <property type="component" value="Chromosome 7"/>
</dbReference>
<sequence length="159" mass="17697">MALTILILFYSTVSAAQISALMKEGPASQLQHLTLQGREESLESTLQGLALYVLLVISHSYSGWTPLSHLSAEFKTLLPGLATEEKTKIEKKEKTSRLNQDNLPVVLSLGEIVDPVFLRLCEIPMILYLSSVKYLALLKDEVHYFNDSLSLTVWAISDC</sequence>
<dbReference type="AlphaFoldDB" id="A0AA38VY56"/>
<feature type="signal peptide" evidence="1">
    <location>
        <begin position="1"/>
        <end position="15"/>
    </location>
</feature>
<dbReference type="EMBL" id="JARYMX010000007">
    <property type="protein sequence ID" value="KAJ9542302.1"/>
    <property type="molecule type" value="Genomic_DNA"/>
</dbReference>
<evidence type="ECO:0000256" key="1">
    <source>
        <dbReference type="SAM" id="SignalP"/>
    </source>
</evidence>
<evidence type="ECO:0000313" key="3">
    <source>
        <dbReference type="Proteomes" id="UP001172457"/>
    </source>
</evidence>
<comment type="caution">
    <text evidence="2">The sequence shown here is derived from an EMBL/GenBank/DDBJ whole genome shotgun (WGS) entry which is preliminary data.</text>
</comment>
<name>A0AA38VY56_9ASTR</name>
<keyword evidence="3" id="KW-1185">Reference proteome</keyword>
<reference evidence="2" key="1">
    <citation type="submission" date="2023-03" db="EMBL/GenBank/DDBJ databases">
        <title>Chromosome-scale reference genome and RAD-based genetic map of yellow starthistle (Centaurea solstitialis) reveal putative structural variation and QTLs associated with invader traits.</title>
        <authorList>
            <person name="Reatini B."/>
            <person name="Cang F.A."/>
            <person name="Jiang Q."/>
            <person name="Mckibben M.T.W."/>
            <person name="Barker M.S."/>
            <person name="Rieseberg L.H."/>
            <person name="Dlugosch K.M."/>
        </authorList>
    </citation>
    <scope>NUCLEOTIDE SEQUENCE</scope>
    <source>
        <strain evidence="2">CAN-66</strain>
        <tissue evidence="2">Leaf</tissue>
    </source>
</reference>
<feature type="chain" id="PRO_5041370472" evidence="1">
    <location>
        <begin position="16"/>
        <end position="159"/>
    </location>
</feature>
<gene>
    <name evidence="2" type="ORF">OSB04_028808</name>
</gene>
<proteinExistence type="predicted"/>
<evidence type="ECO:0000313" key="2">
    <source>
        <dbReference type="EMBL" id="KAJ9542302.1"/>
    </source>
</evidence>
<accession>A0AA38VY56</accession>